<name>A0A101DZL5_ARCFL</name>
<dbReference type="AlphaFoldDB" id="A0A101DZL5"/>
<dbReference type="InterPro" id="IPR017871">
    <property type="entry name" value="ABC_transporter-like_CS"/>
</dbReference>
<dbReference type="PROSITE" id="PS00211">
    <property type="entry name" value="ABC_TRANSPORTER_1"/>
    <property type="match status" value="1"/>
</dbReference>
<dbReference type="Pfam" id="PF00005">
    <property type="entry name" value="ABC_tran"/>
    <property type="match status" value="1"/>
</dbReference>
<dbReference type="SMART" id="SM00382">
    <property type="entry name" value="AAA"/>
    <property type="match status" value="1"/>
</dbReference>
<dbReference type="InterPro" id="IPR003593">
    <property type="entry name" value="AAA+_ATPase"/>
</dbReference>
<gene>
    <name evidence="5" type="ORF">XD40_2113</name>
    <name evidence="6" type="ORF">XD48_1791</name>
</gene>
<dbReference type="CDD" id="cd03214">
    <property type="entry name" value="ABC_Iron-Siderophores_B12_Hemin"/>
    <property type="match status" value="1"/>
</dbReference>
<dbReference type="GO" id="GO:0005524">
    <property type="term" value="F:ATP binding"/>
    <property type="evidence" value="ECO:0007669"/>
    <property type="project" value="UniProtKB-KW"/>
</dbReference>
<evidence type="ECO:0000256" key="2">
    <source>
        <dbReference type="ARBA" id="ARBA00022741"/>
    </source>
</evidence>
<feature type="domain" description="ABC transporter" evidence="4">
    <location>
        <begin position="3"/>
        <end position="235"/>
    </location>
</feature>
<accession>A0A101DZL5</accession>
<reference evidence="6" key="1">
    <citation type="journal article" date="2015" name="MBio">
        <title>Genome-resolved metagenomic analysis reveals roles for candidate phyla and other microbial community members in biogeochemical transformations in oil reservoirs.</title>
        <authorList>
            <person name="Hu P."/>
            <person name="Tom L."/>
            <person name="Singh A."/>
            <person name="Thomas B.C."/>
            <person name="Baker B.J."/>
            <person name="Piceno Y.M."/>
            <person name="Andersen G.L."/>
            <person name="Banfield J.F."/>
        </authorList>
    </citation>
    <scope>NUCLEOTIDE SEQUENCE [LARGE SCALE GENOMIC DNA]</scope>
    <source>
        <strain evidence="6">49_2300</strain>
        <strain evidence="5">49_95</strain>
    </source>
</reference>
<reference evidence="7 8" key="2">
    <citation type="journal article" date="2015" name="MBio">
        <title>Genome-Resolved Metagenomic Analysis Reveals Roles for Candidate Phyla and Other Microbial Community Members in Biogeochemical Transformations in Oil Reservoirs.</title>
        <authorList>
            <person name="Hu P."/>
            <person name="Tom L."/>
            <person name="Singh A."/>
            <person name="Thomas B.C."/>
            <person name="Baker B.J."/>
            <person name="Piceno Y.M."/>
            <person name="Andersen G.L."/>
            <person name="Banfield J.F."/>
        </authorList>
    </citation>
    <scope>NUCLEOTIDE SEQUENCE [LARGE SCALE GENOMIC DNA]</scope>
</reference>
<dbReference type="InterPro" id="IPR003439">
    <property type="entry name" value="ABC_transporter-like_ATP-bd"/>
</dbReference>
<evidence type="ECO:0000313" key="8">
    <source>
        <dbReference type="Proteomes" id="UP000054307"/>
    </source>
</evidence>
<dbReference type="PATRIC" id="fig|2234.6.peg.954"/>
<dbReference type="EMBL" id="LGEQ01000056">
    <property type="protein sequence ID" value="KUJ92700.1"/>
    <property type="molecule type" value="Genomic_DNA"/>
</dbReference>
<dbReference type="PANTHER" id="PTHR42794:SF2">
    <property type="entry name" value="ABC TRANSPORTER ATP-BINDING PROTEIN"/>
    <property type="match status" value="1"/>
</dbReference>
<keyword evidence="3 6" id="KW-0067">ATP-binding</keyword>
<evidence type="ECO:0000256" key="1">
    <source>
        <dbReference type="ARBA" id="ARBA00022448"/>
    </source>
</evidence>
<dbReference type="FunFam" id="3.40.50.300:FF:000134">
    <property type="entry name" value="Iron-enterobactin ABC transporter ATP-binding protein"/>
    <property type="match status" value="1"/>
</dbReference>
<keyword evidence="1" id="KW-0813">Transport</keyword>
<proteinExistence type="predicted"/>
<evidence type="ECO:0000256" key="3">
    <source>
        <dbReference type="ARBA" id="ARBA00022840"/>
    </source>
</evidence>
<dbReference type="PROSITE" id="PS50893">
    <property type="entry name" value="ABC_TRANSPORTER_2"/>
    <property type="match status" value="1"/>
</dbReference>
<evidence type="ECO:0000313" key="7">
    <source>
        <dbReference type="Proteomes" id="UP000054015"/>
    </source>
</evidence>
<protein>
    <submittedName>
        <fullName evidence="6">Iron (III) ABC transporter, ATP-binding protein (HemV-3)</fullName>
    </submittedName>
</protein>
<keyword evidence="2" id="KW-0547">Nucleotide-binding</keyword>
<dbReference type="SUPFAM" id="SSF52540">
    <property type="entry name" value="P-loop containing nucleoside triphosphate hydrolases"/>
    <property type="match status" value="1"/>
</dbReference>
<comment type="caution">
    <text evidence="6">The sequence shown here is derived from an EMBL/GenBank/DDBJ whole genome shotgun (WGS) entry which is preliminary data.</text>
</comment>
<evidence type="ECO:0000313" key="5">
    <source>
        <dbReference type="EMBL" id="KUJ92700.1"/>
    </source>
</evidence>
<dbReference type="Gene3D" id="3.40.50.300">
    <property type="entry name" value="P-loop containing nucleotide triphosphate hydrolases"/>
    <property type="match status" value="1"/>
</dbReference>
<sequence>MRLVVKGVSVKLGSREVLKDVTFEVGEGELLALLGPNGSGKTTMLRTIFGMLKPLKGVVLLDGREVGSAEEAARKLGFLPQDTPMTNLKVIDVVMLGRTPYLSGLKRPKEEDYRAAMEALKEVGMEKMADRLFSELSGGERQKVMLARVFAQQPEIMLLDEPTAHLDIAAQIEIMEIVRSKVEQGKAAIVAIHDINLASSFATKILMVKDGVVVYAGRPEDVITEESIRDVFGADVIVRRYGRGVYIAPKLKVPNGLRRVHVICGGGSGGAIMHMLREVGYKVSAGVVNILDSDWENAVELGEVVDEAPFSPISDSSHQKNIEMIEKSDAVVLANLSVGKGNYRNLLAALHAANLGKLVVVDRTPFKERNFAGKEAEELYIKILEKAVVVKREEEVLDAVRKLLG</sequence>
<dbReference type="EMBL" id="LGEX01000062">
    <property type="protein sequence ID" value="KUK05982.1"/>
    <property type="molecule type" value="Genomic_DNA"/>
</dbReference>
<dbReference type="PANTHER" id="PTHR42794">
    <property type="entry name" value="HEMIN IMPORT ATP-BINDING PROTEIN HMUV"/>
    <property type="match status" value="1"/>
</dbReference>
<dbReference type="Proteomes" id="UP000054307">
    <property type="component" value="Unassembled WGS sequence"/>
</dbReference>
<evidence type="ECO:0000313" key="6">
    <source>
        <dbReference type="EMBL" id="KUK05982.1"/>
    </source>
</evidence>
<dbReference type="GO" id="GO:0016887">
    <property type="term" value="F:ATP hydrolysis activity"/>
    <property type="evidence" value="ECO:0007669"/>
    <property type="project" value="InterPro"/>
</dbReference>
<dbReference type="Proteomes" id="UP000054015">
    <property type="component" value="Unassembled WGS sequence"/>
</dbReference>
<dbReference type="InterPro" id="IPR027417">
    <property type="entry name" value="P-loop_NTPase"/>
</dbReference>
<organism evidence="6 7">
    <name type="scientific">Archaeoglobus fulgidus</name>
    <dbReference type="NCBI Taxonomy" id="2234"/>
    <lineage>
        <taxon>Archaea</taxon>
        <taxon>Methanobacteriati</taxon>
        <taxon>Methanobacteriota</taxon>
        <taxon>Archaeoglobi</taxon>
        <taxon>Archaeoglobales</taxon>
        <taxon>Archaeoglobaceae</taxon>
        <taxon>Archaeoglobus</taxon>
    </lineage>
</organism>
<evidence type="ECO:0000259" key="4">
    <source>
        <dbReference type="PROSITE" id="PS50893"/>
    </source>
</evidence>